<dbReference type="AlphaFoldDB" id="A0AAD4QRG4"/>
<feature type="transmembrane region" description="Helical" evidence="1">
    <location>
        <begin position="33"/>
        <end position="55"/>
    </location>
</feature>
<proteinExistence type="predicted"/>
<sequence>MDLLFLDVIRKRFADIFFKRRRIFPWEMEVKDLILRFTTGFLLEIFVVKVIMGLFRNQKAESLWWLIFIVCTIPTLKLFPELPLG</sequence>
<organism evidence="2 3">
    <name type="scientific">Ditylenchus destructor</name>
    <dbReference type="NCBI Taxonomy" id="166010"/>
    <lineage>
        <taxon>Eukaryota</taxon>
        <taxon>Metazoa</taxon>
        <taxon>Ecdysozoa</taxon>
        <taxon>Nematoda</taxon>
        <taxon>Chromadorea</taxon>
        <taxon>Rhabditida</taxon>
        <taxon>Tylenchina</taxon>
        <taxon>Tylenchomorpha</taxon>
        <taxon>Sphaerularioidea</taxon>
        <taxon>Anguinidae</taxon>
        <taxon>Anguininae</taxon>
        <taxon>Ditylenchus</taxon>
    </lineage>
</organism>
<accession>A0AAD4QRG4</accession>
<evidence type="ECO:0000313" key="2">
    <source>
        <dbReference type="EMBL" id="KAI1692424.1"/>
    </source>
</evidence>
<evidence type="ECO:0000256" key="1">
    <source>
        <dbReference type="SAM" id="Phobius"/>
    </source>
</evidence>
<evidence type="ECO:0000313" key="3">
    <source>
        <dbReference type="Proteomes" id="UP001201812"/>
    </source>
</evidence>
<comment type="caution">
    <text evidence="2">The sequence shown here is derived from an EMBL/GenBank/DDBJ whole genome shotgun (WGS) entry which is preliminary data.</text>
</comment>
<dbReference type="Proteomes" id="UP001201812">
    <property type="component" value="Unassembled WGS sequence"/>
</dbReference>
<name>A0AAD4QRG4_9BILA</name>
<feature type="transmembrane region" description="Helical" evidence="1">
    <location>
        <begin position="62"/>
        <end position="79"/>
    </location>
</feature>
<keyword evidence="1" id="KW-0812">Transmembrane</keyword>
<gene>
    <name evidence="2" type="ORF">DdX_21264</name>
</gene>
<keyword evidence="1" id="KW-0472">Membrane</keyword>
<keyword evidence="1" id="KW-1133">Transmembrane helix</keyword>
<protein>
    <submittedName>
        <fullName evidence="2">Uncharacterized protein</fullName>
    </submittedName>
</protein>
<keyword evidence="3" id="KW-1185">Reference proteome</keyword>
<dbReference type="EMBL" id="JAKKPZ010000768">
    <property type="protein sequence ID" value="KAI1692424.1"/>
    <property type="molecule type" value="Genomic_DNA"/>
</dbReference>
<reference evidence="2" key="1">
    <citation type="submission" date="2022-01" db="EMBL/GenBank/DDBJ databases">
        <title>Genome Sequence Resource for Two Populations of Ditylenchus destructor, the Migratory Endoparasitic Phytonematode.</title>
        <authorList>
            <person name="Zhang H."/>
            <person name="Lin R."/>
            <person name="Xie B."/>
        </authorList>
    </citation>
    <scope>NUCLEOTIDE SEQUENCE</scope>
    <source>
        <strain evidence="2">BazhouSP</strain>
    </source>
</reference>